<proteinExistence type="predicted"/>
<feature type="compositionally biased region" description="Polar residues" evidence="1">
    <location>
        <begin position="190"/>
        <end position="202"/>
    </location>
</feature>
<dbReference type="Proteomes" id="UP000079169">
    <property type="component" value="Unplaced"/>
</dbReference>
<sequence>MAESTYSSTVQRNLCGHAEMSSCRSSIVSSSDIIHSFTPRSCAIRVLCTCLELIQPTATLVRAYLEWTLRLVALGKSQTVRDSNSVPCDCTTEVYHLFLVMGWTAVRKLCKEFSAEQSPVVKHQIKTCVELAYQILYKVKQDKHLQFLQREGIYEALVLRLKTSNLNITLSDKLKQSLTLDNTSDKPLAPQSSSGDSRKSTGLRSVICGDHLNEEFNDLDI</sequence>
<dbReference type="PaxDb" id="121845-A0A3Q0JDB8"/>
<organism evidence="2 3">
    <name type="scientific">Diaphorina citri</name>
    <name type="common">Asian citrus psyllid</name>
    <dbReference type="NCBI Taxonomy" id="121845"/>
    <lineage>
        <taxon>Eukaryota</taxon>
        <taxon>Metazoa</taxon>
        <taxon>Ecdysozoa</taxon>
        <taxon>Arthropoda</taxon>
        <taxon>Hexapoda</taxon>
        <taxon>Insecta</taxon>
        <taxon>Pterygota</taxon>
        <taxon>Neoptera</taxon>
        <taxon>Paraneoptera</taxon>
        <taxon>Hemiptera</taxon>
        <taxon>Sternorrhyncha</taxon>
        <taxon>Psylloidea</taxon>
        <taxon>Psyllidae</taxon>
        <taxon>Diaphorininae</taxon>
        <taxon>Diaphorina</taxon>
    </lineage>
</organism>
<feature type="region of interest" description="Disordered" evidence="1">
    <location>
        <begin position="181"/>
        <end position="202"/>
    </location>
</feature>
<dbReference type="KEGG" id="dci:103516555"/>
<evidence type="ECO:0000313" key="2">
    <source>
        <dbReference type="Proteomes" id="UP000079169"/>
    </source>
</evidence>
<accession>A0A3Q0JDB8</accession>
<dbReference type="AlphaFoldDB" id="A0A3Q0JDB8"/>
<name>A0A3Q0JDB8_DIACI</name>
<dbReference type="RefSeq" id="XP_026684715.1">
    <property type="nucleotide sequence ID" value="XM_026828914.1"/>
</dbReference>
<keyword evidence="2" id="KW-1185">Reference proteome</keyword>
<reference evidence="3" key="1">
    <citation type="submission" date="2025-08" db="UniProtKB">
        <authorList>
            <consortium name="RefSeq"/>
        </authorList>
    </citation>
    <scope>IDENTIFICATION</scope>
</reference>
<evidence type="ECO:0000256" key="1">
    <source>
        <dbReference type="SAM" id="MobiDB-lite"/>
    </source>
</evidence>
<gene>
    <name evidence="3" type="primary">LOC103516555</name>
</gene>
<dbReference type="GeneID" id="103516555"/>
<protein>
    <submittedName>
        <fullName evidence="3">Uncharacterized protein LOC103516555</fullName>
    </submittedName>
</protein>
<evidence type="ECO:0000313" key="3">
    <source>
        <dbReference type="RefSeq" id="XP_026684715.1"/>
    </source>
</evidence>